<dbReference type="EMBL" id="KL596829">
    <property type="protein sequence ID" value="KER23932.1"/>
    <property type="molecule type" value="Genomic_DNA"/>
</dbReference>
<name>A0A074ZE52_OPIVI</name>
<feature type="compositionally biased region" description="Basic and acidic residues" evidence="1">
    <location>
        <begin position="81"/>
        <end position="92"/>
    </location>
</feature>
<evidence type="ECO:0000313" key="2">
    <source>
        <dbReference type="EMBL" id="KER23932.1"/>
    </source>
</evidence>
<evidence type="ECO:0000313" key="3">
    <source>
        <dbReference type="Proteomes" id="UP000054324"/>
    </source>
</evidence>
<accession>A0A074ZE52</accession>
<dbReference type="RefSeq" id="XP_009172335.1">
    <property type="nucleotide sequence ID" value="XM_009174071.1"/>
</dbReference>
<dbReference type="CTD" id="20328695"/>
<dbReference type="KEGG" id="ovi:T265_14529"/>
<sequence>LLKICRQPTTSFALFGAHQLKDCVDEISLHGKTFSPVPLIDEQVWKRMSTLWGICGGRPTSFRTTTRRVETIPESSNNDLAMKHESRNQKLS</sequence>
<proteinExistence type="predicted"/>
<dbReference type="GeneID" id="20328695"/>
<evidence type="ECO:0000256" key="1">
    <source>
        <dbReference type="SAM" id="MobiDB-lite"/>
    </source>
</evidence>
<feature type="region of interest" description="Disordered" evidence="1">
    <location>
        <begin position="67"/>
        <end position="92"/>
    </location>
</feature>
<feature type="non-terminal residue" evidence="2">
    <location>
        <position position="1"/>
    </location>
</feature>
<reference evidence="2 3" key="1">
    <citation type="submission" date="2013-11" db="EMBL/GenBank/DDBJ databases">
        <title>Opisthorchis viverrini - life in the bile duct.</title>
        <authorList>
            <person name="Young N.D."/>
            <person name="Nagarajan N."/>
            <person name="Lin S.J."/>
            <person name="Korhonen P.K."/>
            <person name="Jex A.R."/>
            <person name="Hall R.S."/>
            <person name="Safavi-Hemami H."/>
            <person name="Kaewkong W."/>
            <person name="Bertrand D."/>
            <person name="Gao S."/>
            <person name="Seet Q."/>
            <person name="Wongkham S."/>
            <person name="Teh B.T."/>
            <person name="Wongkham C."/>
            <person name="Intapan P.M."/>
            <person name="Maleewong W."/>
            <person name="Yang X."/>
            <person name="Hu M."/>
            <person name="Wang Z."/>
            <person name="Hofmann A."/>
            <person name="Sternberg P.W."/>
            <person name="Tan P."/>
            <person name="Wang J."/>
            <person name="Gasser R.B."/>
        </authorList>
    </citation>
    <scope>NUCLEOTIDE SEQUENCE [LARGE SCALE GENOMIC DNA]</scope>
</reference>
<feature type="non-terminal residue" evidence="2">
    <location>
        <position position="92"/>
    </location>
</feature>
<protein>
    <submittedName>
        <fullName evidence="2">Uncharacterized protein</fullName>
    </submittedName>
</protein>
<keyword evidence="3" id="KW-1185">Reference proteome</keyword>
<gene>
    <name evidence="2" type="ORF">T265_14529</name>
</gene>
<dbReference type="Proteomes" id="UP000054324">
    <property type="component" value="Unassembled WGS sequence"/>
</dbReference>
<dbReference type="AlphaFoldDB" id="A0A074ZE52"/>
<organism evidence="2 3">
    <name type="scientific">Opisthorchis viverrini</name>
    <name type="common">Southeast Asian liver fluke</name>
    <dbReference type="NCBI Taxonomy" id="6198"/>
    <lineage>
        <taxon>Eukaryota</taxon>
        <taxon>Metazoa</taxon>
        <taxon>Spiralia</taxon>
        <taxon>Lophotrochozoa</taxon>
        <taxon>Platyhelminthes</taxon>
        <taxon>Trematoda</taxon>
        <taxon>Digenea</taxon>
        <taxon>Opisthorchiida</taxon>
        <taxon>Opisthorchiata</taxon>
        <taxon>Opisthorchiidae</taxon>
        <taxon>Opisthorchis</taxon>
    </lineage>
</organism>